<feature type="compositionally biased region" description="Basic residues" evidence="1">
    <location>
        <begin position="1"/>
        <end position="14"/>
    </location>
</feature>
<proteinExistence type="predicted"/>
<feature type="region of interest" description="Disordered" evidence="1">
    <location>
        <begin position="114"/>
        <end position="179"/>
    </location>
</feature>
<organism evidence="2">
    <name type="scientific">Oikopleura dioica</name>
    <name type="common">Tunicate</name>
    <dbReference type="NCBI Taxonomy" id="34765"/>
    <lineage>
        <taxon>Eukaryota</taxon>
        <taxon>Metazoa</taxon>
        <taxon>Chordata</taxon>
        <taxon>Tunicata</taxon>
        <taxon>Appendicularia</taxon>
        <taxon>Copelata</taxon>
        <taxon>Oikopleuridae</taxon>
        <taxon>Oikopleura</taxon>
    </lineage>
</organism>
<protein>
    <submittedName>
        <fullName evidence="2">Uncharacterized protein</fullName>
    </submittedName>
</protein>
<dbReference type="EMBL" id="FN655831">
    <property type="protein sequence ID" value="CBY40224.1"/>
    <property type="molecule type" value="Genomic_DNA"/>
</dbReference>
<evidence type="ECO:0000313" key="2">
    <source>
        <dbReference type="EMBL" id="CBY40224.1"/>
    </source>
</evidence>
<feature type="compositionally biased region" description="Basic and acidic residues" evidence="1">
    <location>
        <begin position="132"/>
        <end position="159"/>
    </location>
</feature>
<feature type="region of interest" description="Disordered" evidence="1">
    <location>
        <begin position="1"/>
        <end position="27"/>
    </location>
</feature>
<dbReference type="AlphaFoldDB" id="E4YXP1"/>
<feature type="compositionally biased region" description="Basic residues" evidence="1">
    <location>
        <begin position="74"/>
        <end position="91"/>
    </location>
</feature>
<feature type="compositionally biased region" description="Basic residues" evidence="1">
    <location>
        <begin position="114"/>
        <end position="123"/>
    </location>
</feature>
<dbReference type="Proteomes" id="UP000011014">
    <property type="component" value="Unassembled WGS sequence"/>
</dbReference>
<sequence>MGGRQSKKISKRIRRDTILPNKNNKITHIDYRKWRKHYLDASSTNSKNVFTLDTDSKRKRQISDSSDDSDYYGNRKRRRRNIRKKRPKLRRRISESDETELEADLPNLRRHRAIKRAAQRPAKRVPISTFTKYRDESASEHSKSDPKQSNEKSKARETPESEEYVEGEPVNFNKGFWKN</sequence>
<name>E4YXP1_OIKDI</name>
<evidence type="ECO:0000256" key="1">
    <source>
        <dbReference type="SAM" id="MobiDB-lite"/>
    </source>
</evidence>
<reference evidence="2" key="1">
    <citation type="journal article" date="2010" name="Science">
        <title>Plasticity of animal genome architecture unmasked by rapid evolution of a pelagic tunicate.</title>
        <authorList>
            <person name="Denoeud F."/>
            <person name="Henriet S."/>
            <person name="Mungpakdee S."/>
            <person name="Aury J.M."/>
            <person name="Da Silva C."/>
            <person name="Brinkmann H."/>
            <person name="Mikhaleva J."/>
            <person name="Olsen L.C."/>
            <person name="Jubin C."/>
            <person name="Canestro C."/>
            <person name="Bouquet J.M."/>
            <person name="Danks G."/>
            <person name="Poulain J."/>
            <person name="Campsteijn C."/>
            <person name="Adamski M."/>
            <person name="Cross I."/>
            <person name="Yadetie F."/>
            <person name="Muffato M."/>
            <person name="Louis A."/>
            <person name="Butcher S."/>
            <person name="Tsagkogeorga G."/>
            <person name="Konrad A."/>
            <person name="Singh S."/>
            <person name="Jensen M.F."/>
            <person name="Cong E.H."/>
            <person name="Eikeseth-Otteraa H."/>
            <person name="Noel B."/>
            <person name="Anthouard V."/>
            <person name="Porcel B.M."/>
            <person name="Kachouri-Lafond R."/>
            <person name="Nishino A."/>
            <person name="Ugolini M."/>
            <person name="Chourrout P."/>
            <person name="Nishida H."/>
            <person name="Aasland R."/>
            <person name="Huzurbazar S."/>
            <person name="Westhof E."/>
            <person name="Delsuc F."/>
            <person name="Lehrach H."/>
            <person name="Reinhardt R."/>
            <person name="Weissenbach J."/>
            <person name="Roy S.W."/>
            <person name="Artiguenave F."/>
            <person name="Postlethwait J.H."/>
            <person name="Manak J.R."/>
            <person name="Thompson E.M."/>
            <person name="Jaillon O."/>
            <person name="Du Pasquier L."/>
            <person name="Boudinot P."/>
            <person name="Liberles D.A."/>
            <person name="Volff J.N."/>
            <person name="Philippe H."/>
            <person name="Lenhard B."/>
            <person name="Roest Crollius H."/>
            <person name="Wincker P."/>
            <person name="Chourrout D."/>
        </authorList>
    </citation>
    <scope>NUCLEOTIDE SEQUENCE [LARGE SCALE GENOMIC DNA]</scope>
</reference>
<gene>
    <name evidence="2" type="ORF">GSOID_T00022204001</name>
</gene>
<feature type="region of interest" description="Disordered" evidence="1">
    <location>
        <begin position="52"/>
        <end position="102"/>
    </location>
</feature>
<accession>E4YXP1</accession>